<evidence type="ECO:0000313" key="5">
    <source>
        <dbReference type="EMBL" id="AEL27723.1"/>
    </source>
</evidence>
<protein>
    <submittedName>
        <fullName evidence="5">Regulatory protein ArsR</fullName>
    </submittedName>
</protein>
<dbReference type="PROSITE" id="PS50987">
    <property type="entry name" value="HTH_ARSR_2"/>
    <property type="match status" value="1"/>
</dbReference>
<evidence type="ECO:0000256" key="3">
    <source>
        <dbReference type="ARBA" id="ARBA00023163"/>
    </source>
</evidence>
<keyword evidence="1" id="KW-0805">Transcription regulation</keyword>
<dbReference type="AlphaFoldDB" id="G0J790"/>
<dbReference type="STRING" id="880070.Cycma_4015"/>
<dbReference type="HOGENOM" id="CLU_1746603_0_0_10"/>
<dbReference type="CDD" id="cd00090">
    <property type="entry name" value="HTH_ARSR"/>
    <property type="match status" value="1"/>
</dbReference>
<dbReference type="InterPro" id="IPR036390">
    <property type="entry name" value="WH_DNA-bd_sf"/>
</dbReference>
<keyword evidence="6" id="KW-1185">Reference proteome</keyword>
<evidence type="ECO:0000259" key="4">
    <source>
        <dbReference type="PROSITE" id="PS50987"/>
    </source>
</evidence>
<feature type="domain" description="HTH arsR-type" evidence="4">
    <location>
        <begin position="34"/>
        <end position="132"/>
    </location>
</feature>
<dbReference type="Gene3D" id="1.10.10.10">
    <property type="entry name" value="Winged helix-like DNA-binding domain superfamily/Winged helix DNA-binding domain"/>
    <property type="match status" value="1"/>
</dbReference>
<dbReference type="SUPFAM" id="SSF46785">
    <property type="entry name" value="Winged helix' DNA-binding domain"/>
    <property type="match status" value="1"/>
</dbReference>
<gene>
    <name evidence="5" type="ordered locus">Cycma_4015</name>
</gene>
<dbReference type="InterPro" id="IPR051011">
    <property type="entry name" value="Metal_resp_trans_reg"/>
</dbReference>
<sequence length="149" mass="17225">MFVKHMWNSAYVVLGSIGNIENSIYLKSYLVTVESMPSIQSSIILFKALSEITRLKIIWLLINMDSKTCVSEIVDVLNVPQYNVSRHLRILSKAGLLEESKEGKWVYYYIKETDSEFLSYLKKAISILPEKEMAIEIERCQQKLLARKS</sequence>
<dbReference type="EMBL" id="CP002955">
    <property type="protein sequence ID" value="AEL27723.1"/>
    <property type="molecule type" value="Genomic_DNA"/>
</dbReference>
<proteinExistence type="predicted"/>
<dbReference type="InterPro" id="IPR011991">
    <property type="entry name" value="ArsR-like_HTH"/>
</dbReference>
<name>G0J790_CYCMS</name>
<dbReference type="PANTHER" id="PTHR43132:SF2">
    <property type="entry name" value="ARSENICAL RESISTANCE OPERON REPRESSOR ARSR-RELATED"/>
    <property type="match status" value="1"/>
</dbReference>
<dbReference type="PANTHER" id="PTHR43132">
    <property type="entry name" value="ARSENICAL RESISTANCE OPERON REPRESSOR ARSR-RELATED"/>
    <property type="match status" value="1"/>
</dbReference>
<dbReference type="RefSeq" id="WP_014022008.1">
    <property type="nucleotide sequence ID" value="NC_015914.1"/>
</dbReference>
<dbReference type="InterPro" id="IPR001845">
    <property type="entry name" value="HTH_ArsR_DNA-bd_dom"/>
</dbReference>
<accession>G0J790</accession>
<dbReference type="Proteomes" id="UP000001635">
    <property type="component" value="Chromosome"/>
</dbReference>
<keyword evidence="3" id="KW-0804">Transcription</keyword>
<dbReference type="Pfam" id="PF01022">
    <property type="entry name" value="HTH_5"/>
    <property type="match status" value="1"/>
</dbReference>
<dbReference type="GO" id="GO:0003700">
    <property type="term" value="F:DNA-binding transcription factor activity"/>
    <property type="evidence" value="ECO:0007669"/>
    <property type="project" value="InterPro"/>
</dbReference>
<organism evidence="5 6">
    <name type="scientific">Cyclobacterium marinum (strain ATCC 25205 / DSM 745 / LMG 13164 / NCIMB 1802)</name>
    <name type="common">Flectobacillus marinus</name>
    <dbReference type="NCBI Taxonomy" id="880070"/>
    <lineage>
        <taxon>Bacteria</taxon>
        <taxon>Pseudomonadati</taxon>
        <taxon>Bacteroidota</taxon>
        <taxon>Cytophagia</taxon>
        <taxon>Cytophagales</taxon>
        <taxon>Cyclobacteriaceae</taxon>
        <taxon>Cyclobacterium</taxon>
    </lineage>
</organism>
<evidence type="ECO:0000256" key="1">
    <source>
        <dbReference type="ARBA" id="ARBA00023015"/>
    </source>
</evidence>
<dbReference type="KEGG" id="cmr:Cycma_4015"/>
<dbReference type="GO" id="GO:0003677">
    <property type="term" value="F:DNA binding"/>
    <property type="evidence" value="ECO:0007669"/>
    <property type="project" value="UniProtKB-KW"/>
</dbReference>
<dbReference type="InterPro" id="IPR036388">
    <property type="entry name" value="WH-like_DNA-bd_sf"/>
</dbReference>
<keyword evidence="2" id="KW-0238">DNA-binding</keyword>
<evidence type="ECO:0000256" key="2">
    <source>
        <dbReference type="ARBA" id="ARBA00023125"/>
    </source>
</evidence>
<dbReference type="eggNOG" id="COG0640">
    <property type="taxonomic scope" value="Bacteria"/>
</dbReference>
<dbReference type="NCBIfam" id="NF033788">
    <property type="entry name" value="HTH_metalloreg"/>
    <property type="match status" value="1"/>
</dbReference>
<dbReference type="SMART" id="SM00418">
    <property type="entry name" value="HTH_ARSR"/>
    <property type="match status" value="1"/>
</dbReference>
<evidence type="ECO:0000313" key="6">
    <source>
        <dbReference type="Proteomes" id="UP000001635"/>
    </source>
</evidence>
<dbReference type="PRINTS" id="PR00778">
    <property type="entry name" value="HTHARSR"/>
</dbReference>
<reference evidence="6" key="1">
    <citation type="submission" date="2011-07" db="EMBL/GenBank/DDBJ databases">
        <title>The complete genome of Cyclobacterium marinum DSM 745.</title>
        <authorList>
            <person name="Lucas S."/>
            <person name="Han J."/>
            <person name="Lapidus A."/>
            <person name="Bruce D."/>
            <person name="Goodwin L."/>
            <person name="Pitluck S."/>
            <person name="Peters L."/>
            <person name="Kyrpides N."/>
            <person name="Mavromatis K."/>
            <person name="Ivanova N."/>
            <person name="Ovchinnikova G."/>
            <person name="Chertkov O."/>
            <person name="Detter J.C."/>
            <person name="Tapia R."/>
            <person name="Han C."/>
            <person name="Land M."/>
            <person name="Hauser L."/>
            <person name="Markowitz V."/>
            <person name="Cheng J.-F."/>
            <person name="Hugenholtz P."/>
            <person name="Woyke T."/>
            <person name="Wu D."/>
            <person name="Tindall B."/>
            <person name="Schuetze A."/>
            <person name="Brambilla E."/>
            <person name="Klenk H.-P."/>
            <person name="Eisen J.A."/>
        </authorList>
    </citation>
    <scope>NUCLEOTIDE SEQUENCE [LARGE SCALE GENOMIC DNA]</scope>
    <source>
        <strain evidence="6">ATCC 25205 / DSM 745 / LMG 13164 / NCIMB 1802</strain>
    </source>
</reference>